<evidence type="ECO:0000256" key="2">
    <source>
        <dbReference type="ARBA" id="ARBA00023078"/>
    </source>
</evidence>
<dbReference type="InterPro" id="IPR048563">
    <property type="entry name" value="CYP38_PsbQ-like"/>
</dbReference>
<sequence length="457" mass="49639">MAAAIVSCHSQCCSSTLVSSRRLSPRIPTNYLSCLRTESPNAAVSPRRFGPRCSSGSNKKWQPGNQEKGGLSSLKECAISLALAVGLVAGDPSLSPSTGIAYAAAPALPDLAVLISGPPIKDPEALLRYALPINNKAIREVQKPLEDITDSLKVAGLKALDSVERNVRQASRALKQGKSLILAGLAESKKDHGVQLLEKLEAGMDELQQIVEDRNRDAVAPKQKELLQYVGGVEEDMVEGFPYEVPEEYRSMPLLKGRATVDMKVKVKDNPNLEECVFRIVLDGYNAPVTAGNFVDLVERHFYDGMEIQRADGFVVQTGDPEGPAEGFIDPSTEKPRTIPLEIMVDGEKEPVYGATLEELGLYKAQTKLPFNAFGTMAMARDEFEDNSASSQVFWLLKESELTPSNANILDGRYAVFGYVTENEDYLADLKVGDVIESMQVVSGLDNLANPSYKIAG</sequence>
<dbReference type="EMBL" id="MTKT01004399">
    <property type="protein sequence ID" value="OWM71551.1"/>
    <property type="molecule type" value="Genomic_DNA"/>
</dbReference>
<evidence type="ECO:0000256" key="1">
    <source>
        <dbReference type="ARBA" id="ARBA00013194"/>
    </source>
</evidence>
<proteinExistence type="predicted"/>
<evidence type="ECO:0000313" key="10">
    <source>
        <dbReference type="RefSeq" id="XP_031382042.1"/>
    </source>
</evidence>
<keyword evidence="9" id="KW-1185">Reference proteome</keyword>
<dbReference type="CDD" id="cd01924">
    <property type="entry name" value="cyclophilin_TLP40_like"/>
    <property type="match status" value="1"/>
</dbReference>
<keyword evidence="3" id="KW-0697">Rotamase</keyword>
<evidence type="ECO:0000256" key="3">
    <source>
        <dbReference type="ARBA" id="ARBA00023110"/>
    </source>
</evidence>
<reference evidence="8" key="1">
    <citation type="journal article" date="2017" name="Plant J.">
        <title>The pomegranate (Punica granatum L.) genome and the genomics of punicalagin biosynthesis.</title>
        <authorList>
            <person name="Qin G."/>
            <person name="Xu C."/>
            <person name="Ming R."/>
            <person name="Tang H."/>
            <person name="Guyot R."/>
            <person name="Kramer E.M."/>
            <person name="Hu Y."/>
            <person name="Yi X."/>
            <person name="Qi Y."/>
            <person name="Xu X."/>
            <person name="Gao Z."/>
            <person name="Pan H."/>
            <person name="Jian J."/>
            <person name="Tian Y."/>
            <person name="Yue Z."/>
            <person name="Xu Y."/>
        </authorList>
    </citation>
    <scope>NUCLEOTIDE SEQUENCE [LARGE SCALE GENOMIC DNA]</scope>
    <source>
        <strain evidence="8">cv. Dabenzi</strain>
    </source>
</reference>
<dbReference type="OrthoDB" id="1735926at2759"/>
<dbReference type="InterPro" id="IPR044665">
    <property type="entry name" value="E_coli_cyclophilin_A-like"/>
</dbReference>
<reference evidence="10" key="4">
    <citation type="submission" date="2025-04" db="UniProtKB">
        <authorList>
            <consortium name="RefSeq"/>
        </authorList>
    </citation>
    <scope>IDENTIFICATION</scope>
    <source>
        <tissue evidence="10">Leaf</tissue>
    </source>
</reference>
<dbReference type="SUPFAM" id="SSF50891">
    <property type="entry name" value="Cyclophilin-like"/>
    <property type="match status" value="1"/>
</dbReference>
<evidence type="ECO:0000313" key="9">
    <source>
        <dbReference type="Proteomes" id="UP000515151"/>
    </source>
</evidence>
<name>A0A218WH64_PUNGR</name>
<dbReference type="Proteomes" id="UP000197138">
    <property type="component" value="Unassembled WGS sequence"/>
</dbReference>
<evidence type="ECO:0000256" key="5">
    <source>
        <dbReference type="SAM" id="MobiDB-lite"/>
    </source>
</evidence>
<evidence type="ECO:0000313" key="8">
    <source>
        <dbReference type="Proteomes" id="UP000197138"/>
    </source>
</evidence>
<reference evidence="7" key="2">
    <citation type="submission" date="2017-06" db="EMBL/GenBank/DDBJ databases">
        <title>The pomegranate genome and the genomics of punicalagin biosynthesis.</title>
        <authorList>
            <person name="Xu C."/>
        </authorList>
    </citation>
    <scope>NUCLEOTIDE SEQUENCE [LARGE SCALE GENOMIC DNA]</scope>
    <source>
        <tissue evidence="7">Fresh leaf</tissue>
    </source>
</reference>
<protein>
    <recommendedName>
        <fullName evidence="1">peptidylprolyl isomerase</fullName>
        <ecNumber evidence="1">5.2.1.8</ecNumber>
    </recommendedName>
</protein>
<reference evidence="9" key="3">
    <citation type="journal article" date="2020" name="Plant Biotechnol. J.">
        <title>The pomegranate (Punica granatum L.) draft genome dissects genetic divergence between soft- and hard-seeded cultivars.</title>
        <authorList>
            <person name="Luo X."/>
            <person name="Li H."/>
            <person name="Wu Z."/>
            <person name="Yao W."/>
            <person name="Zhao P."/>
            <person name="Cao D."/>
            <person name="Yu H."/>
            <person name="Li K."/>
            <person name="Poudel K."/>
            <person name="Zhao D."/>
            <person name="Zhang F."/>
            <person name="Xia X."/>
            <person name="Chen L."/>
            <person name="Wang Q."/>
            <person name="Jing D."/>
            <person name="Cao S."/>
        </authorList>
    </citation>
    <scope>NUCLEOTIDE SEQUENCE [LARGE SCALE GENOMIC DNA]</scope>
</reference>
<evidence type="ECO:0000313" key="7">
    <source>
        <dbReference type="EMBL" id="OWM71551.1"/>
    </source>
</evidence>
<dbReference type="PANTHER" id="PTHR43246">
    <property type="entry name" value="PEPTIDYL-PROLYL CIS-TRANS ISOMERASE CYP38, CHLOROPLASTIC"/>
    <property type="match status" value="1"/>
</dbReference>
<dbReference type="GeneID" id="116196455"/>
<dbReference type="Gene3D" id="2.40.100.10">
    <property type="entry name" value="Cyclophilin-like"/>
    <property type="match status" value="1"/>
</dbReference>
<dbReference type="Gene3D" id="1.20.120.290">
    <property type="entry name" value="Oxygen-evolving enhancer protein 3 (PsbQ), four-helix up-down bundle"/>
    <property type="match status" value="1"/>
</dbReference>
<dbReference type="AlphaFoldDB" id="A0A218WH64"/>
<evidence type="ECO:0000259" key="6">
    <source>
        <dbReference type="PROSITE" id="PS50072"/>
    </source>
</evidence>
<gene>
    <name evidence="10" type="primary">LOC116196455</name>
    <name evidence="7" type="ORF">CDL15_Pgr005738</name>
</gene>
<dbReference type="GO" id="GO:0003755">
    <property type="term" value="F:peptidyl-prolyl cis-trans isomerase activity"/>
    <property type="evidence" value="ECO:0007669"/>
    <property type="project" value="UniProtKB-KW"/>
</dbReference>
<dbReference type="InterPro" id="IPR029000">
    <property type="entry name" value="Cyclophilin-like_dom_sf"/>
</dbReference>
<feature type="region of interest" description="Disordered" evidence="5">
    <location>
        <begin position="42"/>
        <end position="68"/>
    </location>
</feature>
<accession>A0A218WH64</accession>
<dbReference type="InterPro" id="IPR023222">
    <property type="entry name" value="PsbQ-like_dom_sf"/>
</dbReference>
<keyword evidence="4 10" id="KW-0413">Isomerase</keyword>
<dbReference type="RefSeq" id="XP_031382042.1">
    <property type="nucleotide sequence ID" value="XM_031526182.1"/>
</dbReference>
<organism evidence="7 8">
    <name type="scientific">Punica granatum</name>
    <name type="common">Pomegranate</name>
    <dbReference type="NCBI Taxonomy" id="22663"/>
    <lineage>
        <taxon>Eukaryota</taxon>
        <taxon>Viridiplantae</taxon>
        <taxon>Streptophyta</taxon>
        <taxon>Embryophyta</taxon>
        <taxon>Tracheophyta</taxon>
        <taxon>Spermatophyta</taxon>
        <taxon>Magnoliopsida</taxon>
        <taxon>eudicotyledons</taxon>
        <taxon>Gunneridae</taxon>
        <taxon>Pentapetalae</taxon>
        <taxon>rosids</taxon>
        <taxon>malvids</taxon>
        <taxon>Myrtales</taxon>
        <taxon>Lythraceae</taxon>
        <taxon>Punica</taxon>
    </lineage>
</organism>
<dbReference type="Pfam" id="PF21329">
    <property type="entry name" value="CYP38_PsbQ-like"/>
    <property type="match status" value="1"/>
</dbReference>
<dbReference type="Pfam" id="PF00160">
    <property type="entry name" value="Pro_isomerase"/>
    <property type="match status" value="1"/>
</dbReference>
<keyword evidence="2" id="KW-0793">Thylakoid</keyword>
<dbReference type="SUPFAM" id="SSF101112">
    <property type="entry name" value="Oxygen-evolving enhancer protein 3"/>
    <property type="match status" value="1"/>
</dbReference>
<feature type="domain" description="PPIase cyclophilin-type" evidence="6">
    <location>
        <begin position="280"/>
        <end position="457"/>
    </location>
</feature>
<dbReference type="EC" id="5.2.1.8" evidence="1"/>
<dbReference type="Proteomes" id="UP000515151">
    <property type="component" value="Chromosome 2"/>
</dbReference>
<feature type="compositionally biased region" description="Polar residues" evidence="5">
    <location>
        <begin position="54"/>
        <end position="65"/>
    </location>
</feature>
<evidence type="ECO:0000256" key="4">
    <source>
        <dbReference type="ARBA" id="ARBA00023235"/>
    </source>
</evidence>
<dbReference type="InterPro" id="IPR002130">
    <property type="entry name" value="Cyclophilin-type_PPIase_dom"/>
</dbReference>
<dbReference type="PROSITE" id="PS50072">
    <property type="entry name" value="CSA_PPIASE_2"/>
    <property type="match status" value="1"/>
</dbReference>